<reference evidence="2" key="2">
    <citation type="submission" date="2023-04" db="EMBL/GenBank/DDBJ databases">
        <authorList>
            <person name="Bruccoleri R.E."/>
            <person name="Oakeley E.J."/>
            <person name="Faust A.-M."/>
            <person name="Dessus-Babus S."/>
            <person name="Altorfer M."/>
            <person name="Burckhardt D."/>
            <person name="Oertli M."/>
            <person name="Naumann U."/>
            <person name="Petersen F."/>
            <person name="Wong J."/>
        </authorList>
    </citation>
    <scope>NUCLEOTIDE SEQUENCE</scope>
    <source>
        <strain evidence="2">GSM-AAB239-AS_SAM_17_03QT</strain>
        <tissue evidence="2">Leaf</tissue>
    </source>
</reference>
<sequence length="70" mass="7480">MATTMMMTATLWRRSEGGDFVPVEADDPDDDGFDDGDPGSLAVTRARLSSCLLPVFFLDDALASTPEGKP</sequence>
<name>A0AAX6DHG8_IRIPA</name>
<evidence type="ECO:0000313" key="3">
    <source>
        <dbReference type="Proteomes" id="UP001140949"/>
    </source>
</evidence>
<dbReference type="AlphaFoldDB" id="A0AAX6DHG8"/>
<comment type="caution">
    <text evidence="2">The sequence shown here is derived from an EMBL/GenBank/DDBJ whole genome shotgun (WGS) entry which is preliminary data.</text>
</comment>
<gene>
    <name evidence="2" type="ORF">M6B38_245330</name>
</gene>
<keyword evidence="3" id="KW-1185">Reference proteome</keyword>
<dbReference type="Proteomes" id="UP001140949">
    <property type="component" value="Unassembled WGS sequence"/>
</dbReference>
<dbReference type="EMBL" id="JANAVB010044445">
    <property type="protein sequence ID" value="KAJ6791242.1"/>
    <property type="molecule type" value="Genomic_DNA"/>
</dbReference>
<feature type="region of interest" description="Disordered" evidence="1">
    <location>
        <begin position="18"/>
        <end position="37"/>
    </location>
</feature>
<feature type="compositionally biased region" description="Acidic residues" evidence="1">
    <location>
        <begin position="24"/>
        <end position="37"/>
    </location>
</feature>
<evidence type="ECO:0000313" key="2">
    <source>
        <dbReference type="EMBL" id="KAJ6791242.1"/>
    </source>
</evidence>
<evidence type="ECO:0000256" key="1">
    <source>
        <dbReference type="SAM" id="MobiDB-lite"/>
    </source>
</evidence>
<proteinExistence type="predicted"/>
<protein>
    <submittedName>
        <fullName evidence="2">CAX-interacting protein 4-like</fullName>
    </submittedName>
</protein>
<organism evidence="2 3">
    <name type="scientific">Iris pallida</name>
    <name type="common">Sweet iris</name>
    <dbReference type="NCBI Taxonomy" id="29817"/>
    <lineage>
        <taxon>Eukaryota</taxon>
        <taxon>Viridiplantae</taxon>
        <taxon>Streptophyta</taxon>
        <taxon>Embryophyta</taxon>
        <taxon>Tracheophyta</taxon>
        <taxon>Spermatophyta</taxon>
        <taxon>Magnoliopsida</taxon>
        <taxon>Liliopsida</taxon>
        <taxon>Asparagales</taxon>
        <taxon>Iridaceae</taxon>
        <taxon>Iridoideae</taxon>
        <taxon>Irideae</taxon>
        <taxon>Iris</taxon>
    </lineage>
</organism>
<accession>A0AAX6DHG8</accession>
<reference evidence="2" key="1">
    <citation type="journal article" date="2023" name="GigaByte">
        <title>Genome assembly of the bearded iris, Iris pallida Lam.</title>
        <authorList>
            <person name="Bruccoleri R.E."/>
            <person name="Oakeley E.J."/>
            <person name="Faust A.M.E."/>
            <person name="Altorfer M."/>
            <person name="Dessus-Babus S."/>
            <person name="Burckhardt D."/>
            <person name="Oertli M."/>
            <person name="Naumann U."/>
            <person name="Petersen F."/>
            <person name="Wong J."/>
        </authorList>
    </citation>
    <scope>NUCLEOTIDE SEQUENCE</scope>
    <source>
        <strain evidence="2">GSM-AAB239-AS_SAM_17_03QT</strain>
    </source>
</reference>